<evidence type="ECO:0000256" key="1">
    <source>
        <dbReference type="SAM" id="MobiDB-lite"/>
    </source>
</evidence>
<dbReference type="EMBL" id="CP086362">
    <property type="protein sequence ID" value="UNI23530.1"/>
    <property type="molecule type" value="Genomic_DNA"/>
</dbReference>
<dbReference type="OrthoDB" id="10491584at2759"/>
<name>A0A9Q8QPJ5_9HYPO</name>
<gene>
    <name evidence="2" type="ORF">JDV02_009349</name>
</gene>
<dbReference type="Proteomes" id="UP000829364">
    <property type="component" value="Chromosome 9"/>
</dbReference>
<reference evidence="2" key="1">
    <citation type="submission" date="2021-11" db="EMBL/GenBank/DDBJ databases">
        <title>Purpureocillium_takamizusanense_genome.</title>
        <authorList>
            <person name="Nguyen N.-H."/>
        </authorList>
    </citation>
    <scope>NUCLEOTIDE SEQUENCE</scope>
    <source>
        <strain evidence="2">PT3</strain>
    </source>
</reference>
<proteinExistence type="predicted"/>
<dbReference type="KEGG" id="ptkz:JDV02_009349"/>
<feature type="region of interest" description="Disordered" evidence="1">
    <location>
        <begin position="1"/>
        <end position="20"/>
    </location>
</feature>
<accession>A0A9Q8QPJ5</accession>
<feature type="region of interest" description="Disordered" evidence="1">
    <location>
        <begin position="40"/>
        <end position="131"/>
    </location>
</feature>
<evidence type="ECO:0000313" key="3">
    <source>
        <dbReference type="Proteomes" id="UP000829364"/>
    </source>
</evidence>
<dbReference type="RefSeq" id="XP_047847011.1">
    <property type="nucleotide sequence ID" value="XM_047991001.1"/>
</dbReference>
<dbReference type="AlphaFoldDB" id="A0A9Q8QPJ5"/>
<organism evidence="2 3">
    <name type="scientific">Purpureocillium takamizusanense</name>
    <dbReference type="NCBI Taxonomy" id="2060973"/>
    <lineage>
        <taxon>Eukaryota</taxon>
        <taxon>Fungi</taxon>
        <taxon>Dikarya</taxon>
        <taxon>Ascomycota</taxon>
        <taxon>Pezizomycotina</taxon>
        <taxon>Sordariomycetes</taxon>
        <taxon>Hypocreomycetidae</taxon>
        <taxon>Hypocreales</taxon>
        <taxon>Ophiocordycipitaceae</taxon>
        <taxon>Purpureocillium</taxon>
    </lineage>
</organism>
<sequence length="131" mass="13054">MDFGSGWGAMPPPEPLEDPDAAAAIAAGTTTTTTIAAVVEQQQDQDASRARPSPGAGFEGSFSGGQPGECVASSRDQSATIADSLVPSGLPEACSPSLPPNTGADDYDLWGSPTPTTLDENVAGAHDVAPA</sequence>
<protein>
    <submittedName>
        <fullName evidence="2">Uncharacterized protein</fullName>
    </submittedName>
</protein>
<keyword evidence="3" id="KW-1185">Reference proteome</keyword>
<dbReference type="GeneID" id="72071294"/>
<evidence type="ECO:0000313" key="2">
    <source>
        <dbReference type="EMBL" id="UNI23530.1"/>
    </source>
</evidence>